<evidence type="ECO:0000313" key="2">
    <source>
        <dbReference type="Proteomes" id="UP000199116"/>
    </source>
</evidence>
<dbReference type="EMBL" id="FOOH01000004">
    <property type="protein sequence ID" value="SFF68491.1"/>
    <property type="molecule type" value="Genomic_DNA"/>
</dbReference>
<reference evidence="2" key="1">
    <citation type="submission" date="2016-10" db="EMBL/GenBank/DDBJ databases">
        <authorList>
            <person name="Varghese N."/>
            <person name="Submissions S."/>
        </authorList>
    </citation>
    <scope>NUCLEOTIDE SEQUENCE [LARGE SCALE GENOMIC DNA]</scope>
    <source>
        <strain evidence="2">DSM 23515</strain>
    </source>
</reference>
<evidence type="ECO:0000313" key="1">
    <source>
        <dbReference type="EMBL" id="SFF68491.1"/>
    </source>
</evidence>
<dbReference type="InterPro" id="IPR003719">
    <property type="entry name" value="Phenazine_PhzF-like"/>
</dbReference>
<protein>
    <submittedName>
        <fullName evidence="1">Phenazine biosynthesis-like protein</fullName>
    </submittedName>
</protein>
<sequence length="52" mass="6008">MSIKAYIIDAFTTELFKRNQAAVCLLEQELSEKTMLAIDFDLLLIVPSHYLF</sequence>
<dbReference type="SUPFAM" id="SSF54506">
    <property type="entry name" value="Diaminopimelate epimerase-like"/>
    <property type="match status" value="1"/>
</dbReference>
<accession>A0A1I2KTS9</accession>
<name>A0A1I2KTS9_9FLAO</name>
<dbReference type="Gene3D" id="3.10.310.10">
    <property type="entry name" value="Diaminopimelate Epimerase, Chain A, domain 1"/>
    <property type="match status" value="1"/>
</dbReference>
<gene>
    <name evidence="1" type="ORF">SAMN04488033_10489</name>
</gene>
<dbReference type="GO" id="GO:0003824">
    <property type="term" value="F:catalytic activity"/>
    <property type="evidence" value="ECO:0007669"/>
    <property type="project" value="InterPro"/>
</dbReference>
<dbReference type="Proteomes" id="UP000199116">
    <property type="component" value="Unassembled WGS sequence"/>
</dbReference>
<dbReference type="Pfam" id="PF02567">
    <property type="entry name" value="PhzC-PhzF"/>
    <property type="match status" value="1"/>
</dbReference>
<dbReference type="RefSeq" id="WP_262506668.1">
    <property type="nucleotide sequence ID" value="NZ_FOOH01000004.1"/>
</dbReference>
<dbReference type="AlphaFoldDB" id="A0A1I2KTS9"/>
<proteinExistence type="predicted"/>
<keyword evidence="2" id="KW-1185">Reference proteome</keyword>
<organism evidence="1 2">
    <name type="scientific">Salegentibacter agarivorans</name>
    <dbReference type="NCBI Taxonomy" id="345907"/>
    <lineage>
        <taxon>Bacteria</taxon>
        <taxon>Pseudomonadati</taxon>
        <taxon>Bacteroidota</taxon>
        <taxon>Flavobacteriia</taxon>
        <taxon>Flavobacteriales</taxon>
        <taxon>Flavobacteriaceae</taxon>
        <taxon>Salegentibacter</taxon>
    </lineage>
</organism>